<gene>
    <name evidence="2" type="ORF">L5014_26760</name>
</gene>
<dbReference type="Gene3D" id="3.40.1180.10">
    <property type="entry name" value="Decaprenyl diphosphate synthase-like"/>
    <property type="match status" value="1"/>
</dbReference>
<keyword evidence="1" id="KW-0808">Transferase</keyword>
<protein>
    <submittedName>
        <fullName evidence="2">Undecaprenyl diphosphate synthase family protein</fullName>
    </submittedName>
</protein>
<reference evidence="2" key="1">
    <citation type="submission" date="2022-01" db="EMBL/GenBank/DDBJ databases">
        <title>Genome sequence and assembly of Parabukholderia sp. RG36.</title>
        <authorList>
            <person name="Chhetri G."/>
        </authorList>
    </citation>
    <scope>NUCLEOTIDE SEQUENCE</scope>
    <source>
        <strain evidence="2">RG36</strain>
    </source>
</reference>
<dbReference type="GO" id="GO:0008834">
    <property type="term" value="F:ditrans,polycis-undecaprenyl-diphosphate synthase [(2E,6E)-farnesyl-diphosphate specific] activity"/>
    <property type="evidence" value="ECO:0007669"/>
    <property type="project" value="TreeGrafter"/>
</dbReference>
<proteinExistence type="predicted"/>
<dbReference type="GO" id="GO:0016094">
    <property type="term" value="P:polyprenol biosynthetic process"/>
    <property type="evidence" value="ECO:0007669"/>
    <property type="project" value="TreeGrafter"/>
</dbReference>
<accession>A0A9X1RU28</accession>
<dbReference type="InterPro" id="IPR036424">
    <property type="entry name" value="UPP_synth-like_sf"/>
</dbReference>
<dbReference type="Proteomes" id="UP001139308">
    <property type="component" value="Unassembled WGS sequence"/>
</dbReference>
<evidence type="ECO:0000256" key="1">
    <source>
        <dbReference type="ARBA" id="ARBA00022679"/>
    </source>
</evidence>
<comment type="caution">
    <text evidence="2">The sequence shown here is derived from an EMBL/GenBank/DDBJ whole genome shotgun (WGS) entry which is preliminary data.</text>
</comment>
<dbReference type="GO" id="GO:0000287">
    <property type="term" value="F:magnesium ion binding"/>
    <property type="evidence" value="ECO:0007669"/>
    <property type="project" value="TreeGrafter"/>
</dbReference>
<dbReference type="PANTHER" id="PTHR10291:SF0">
    <property type="entry name" value="DEHYDRODOLICHYL DIPHOSPHATE SYNTHASE 2"/>
    <property type="match status" value="1"/>
</dbReference>
<dbReference type="RefSeq" id="WP_238466824.1">
    <property type="nucleotide sequence ID" value="NZ_JAKLJA010000029.1"/>
</dbReference>
<dbReference type="Pfam" id="PF01255">
    <property type="entry name" value="Prenyltransf"/>
    <property type="match status" value="1"/>
</dbReference>
<sequence>MSQQIAIVIDGNGQWVTQRKLPGMAEAVCTIVASCSKRGIGYRTLFAFSSEHSFRPRAEVPFLMCLFTSVLSRETARLDKHGIRLRVVRDRRCLTQDRSRLLSGEGASQ</sequence>
<evidence type="ECO:0000313" key="2">
    <source>
        <dbReference type="EMBL" id="MCG5076910.1"/>
    </source>
</evidence>
<dbReference type="EMBL" id="JAKLJA010000029">
    <property type="protein sequence ID" value="MCG5076910.1"/>
    <property type="molecule type" value="Genomic_DNA"/>
</dbReference>
<dbReference type="SUPFAM" id="SSF64005">
    <property type="entry name" value="Undecaprenyl diphosphate synthase"/>
    <property type="match status" value="1"/>
</dbReference>
<dbReference type="PANTHER" id="PTHR10291">
    <property type="entry name" value="DEHYDRODOLICHYL DIPHOSPHATE SYNTHASE FAMILY MEMBER"/>
    <property type="match status" value="1"/>
</dbReference>
<name>A0A9X1RU28_9BURK</name>
<dbReference type="AlphaFoldDB" id="A0A9X1RU28"/>
<dbReference type="GO" id="GO:0005829">
    <property type="term" value="C:cytosol"/>
    <property type="evidence" value="ECO:0007669"/>
    <property type="project" value="TreeGrafter"/>
</dbReference>
<evidence type="ECO:0000313" key="3">
    <source>
        <dbReference type="Proteomes" id="UP001139308"/>
    </source>
</evidence>
<keyword evidence="3" id="KW-1185">Reference proteome</keyword>
<organism evidence="2 3">
    <name type="scientific">Paraburkholderia tagetis</name>
    <dbReference type="NCBI Taxonomy" id="2913261"/>
    <lineage>
        <taxon>Bacteria</taxon>
        <taxon>Pseudomonadati</taxon>
        <taxon>Pseudomonadota</taxon>
        <taxon>Betaproteobacteria</taxon>
        <taxon>Burkholderiales</taxon>
        <taxon>Burkholderiaceae</taxon>
        <taxon>Paraburkholderia</taxon>
    </lineage>
</organism>
<dbReference type="InterPro" id="IPR001441">
    <property type="entry name" value="UPP_synth-like"/>
</dbReference>